<reference evidence="3" key="2">
    <citation type="submission" date="2025-08" db="UniProtKB">
        <authorList>
            <consortium name="RefSeq"/>
        </authorList>
    </citation>
    <scope>IDENTIFICATION</scope>
    <source>
        <tissue evidence="3">Leaf</tissue>
    </source>
</reference>
<dbReference type="KEGG" id="soe:110774644"/>
<evidence type="ECO:0000313" key="3">
    <source>
        <dbReference type="RefSeq" id="XP_021834900.1"/>
    </source>
</evidence>
<gene>
    <name evidence="3" type="primary">LOC110774644</name>
</gene>
<keyword evidence="2" id="KW-1185">Reference proteome</keyword>
<organism evidence="2 3">
    <name type="scientific">Spinacia oleracea</name>
    <name type="common">Spinach</name>
    <dbReference type="NCBI Taxonomy" id="3562"/>
    <lineage>
        <taxon>Eukaryota</taxon>
        <taxon>Viridiplantae</taxon>
        <taxon>Streptophyta</taxon>
        <taxon>Embryophyta</taxon>
        <taxon>Tracheophyta</taxon>
        <taxon>Spermatophyta</taxon>
        <taxon>Magnoliopsida</taxon>
        <taxon>eudicotyledons</taxon>
        <taxon>Gunneridae</taxon>
        <taxon>Pentapetalae</taxon>
        <taxon>Caryophyllales</taxon>
        <taxon>Chenopodiaceae</taxon>
        <taxon>Chenopodioideae</taxon>
        <taxon>Anserineae</taxon>
        <taxon>Spinacia</taxon>
    </lineage>
</organism>
<sequence>MEETRTIKTAAGVDHQVRETVITDHSTDQPLIVSAWDELTSIDCQQLNTWTQSFLVVGFTSLRPTTHKGFSMASSMLTIITTSPLGDKTDALRTWVRENQTLLTHQRLKVLQIRNPSTTRFITTIADLELKKVCNTMQEESHWLKITIPNPAQHKVTAYLGCNNCGRRSDLANDVTYTCSFCSKDSCISTPRVNFTFEATDNTGTLLLTAFAEQCENLLKLTSSQIFENKINGELEDFAELTKELKSKNAFIQVGPATSLSRIRLLKWMIKTISFD</sequence>
<evidence type="ECO:0000313" key="2">
    <source>
        <dbReference type="Proteomes" id="UP000813463"/>
    </source>
</evidence>
<dbReference type="SUPFAM" id="SSF50249">
    <property type="entry name" value="Nucleic acid-binding proteins"/>
    <property type="match status" value="1"/>
</dbReference>
<dbReference type="OrthoDB" id="1734797at2759"/>
<dbReference type="Pfam" id="PF08646">
    <property type="entry name" value="Rep_fac-A_C"/>
    <property type="match status" value="1"/>
</dbReference>
<dbReference type="GeneID" id="110774644"/>
<dbReference type="InterPro" id="IPR013955">
    <property type="entry name" value="Rep_factor-A_C"/>
</dbReference>
<reference evidence="2" key="1">
    <citation type="journal article" date="2021" name="Nat. Commun.">
        <title>Genomic analyses provide insights into spinach domestication and the genetic basis of agronomic traits.</title>
        <authorList>
            <person name="Cai X."/>
            <person name="Sun X."/>
            <person name="Xu C."/>
            <person name="Sun H."/>
            <person name="Wang X."/>
            <person name="Ge C."/>
            <person name="Zhang Z."/>
            <person name="Wang Q."/>
            <person name="Fei Z."/>
            <person name="Jiao C."/>
            <person name="Wang Q."/>
        </authorList>
    </citation>
    <scope>NUCLEOTIDE SEQUENCE [LARGE SCALE GENOMIC DNA]</scope>
    <source>
        <strain evidence="2">cv. Varoflay</strain>
    </source>
</reference>
<proteinExistence type="predicted"/>
<dbReference type="AlphaFoldDB" id="A0A9R0JGX0"/>
<dbReference type="Gene3D" id="2.40.50.140">
    <property type="entry name" value="Nucleic acid-binding proteins"/>
    <property type="match status" value="2"/>
</dbReference>
<name>A0A9R0JGX0_SPIOL</name>
<evidence type="ECO:0000259" key="1">
    <source>
        <dbReference type="Pfam" id="PF08646"/>
    </source>
</evidence>
<feature type="domain" description="Replication factor A C-terminal" evidence="1">
    <location>
        <begin position="155"/>
        <end position="253"/>
    </location>
</feature>
<dbReference type="RefSeq" id="XP_021834900.1">
    <property type="nucleotide sequence ID" value="XM_021979208.2"/>
</dbReference>
<dbReference type="Proteomes" id="UP000813463">
    <property type="component" value="Chromosome 2"/>
</dbReference>
<accession>A0A9R0JGX0</accession>
<dbReference type="InterPro" id="IPR012340">
    <property type="entry name" value="NA-bd_OB-fold"/>
</dbReference>
<protein>
    <submittedName>
        <fullName evidence="3">Uncharacterized protein isoform X1</fullName>
    </submittedName>
</protein>